<dbReference type="eggNOG" id="ENOG502QSVZ">
    <property type="taxonomic scope" value="Eukaryota"/>
</dbReference>
<dbReference type="InterPro" id="IPR010308">
    <property type="entry name" value="TRP_C"/>
</dbReference>
<protein>
    <submittedName>
        <fullName evidence="11">TRP-domain-containing protein</fullName>
    </submittedName>
</protein>
<feature type="transmembrane region" description="Helical" evidence="8">
    <location>
        <begin position="563"/>
        <end position="589"/>
    </location>
</feature>
<feature type="compositionally biased region" description="Low complexity" evidence="7">
    <location>
        <begin position="696"/>
        <end position="744"/>
    </location>
</feature>
<dbReference type="Proteomes" id="UP000006514">
    <property type="component" value="Unassembled WGS sequence"/>
</dbReference>
<evidence type="ECO:0000256" key="9">
    <source>
        <dbReference type="SAM" id="SignalP"/>
    </source>
</evidence>
<evidence type="ECO:0000313" key="12">
    <source>
        <dbReference type="Proteomes" id="UP000006514"/>
    </source>
</evidence>
<dbReference type="OMA" id="KSYWWIF"/>
<comment type="subcellular location">
    <subcellularLocation>
        <location evidence="1">Membrane</location>
        <topology evidence="1">Multi-pass membrane protein</topology>
    </subcellularLocation>
</comment>
<evidence type="ECO:0000256" key="7">
    <source>
        <dbReference type="SAM" id="MobiDB-lite"/>
    </source>
</evidence>
<feature type="compositionally biased region" description="Low complexity" evidence="7">
    <location>
        <begin position="611"/>
        <end position="620"/>
    </location>
</feature>
<organism evidence="11 12">
    <name type="scientific">Auricularia subglabra (strain TFB-10046 / SS5)</name>
    <name type="common">White-rot fungus</name>
    <name type="synonym">Auricularia delicata (strain TFB10046)</name>
    <dbReference type="NCBI Taxonomy" id="717982"/>
    <lineage>
        <taxon>Eukaryota</taxon>
        <taxon>Fungi</taxon>
        <taxon>Dikarya</taxon>
        <taxon>Basidiomycota</taxon>
        <taxon>Agaricomycotina</taxon>
        <taxon>Agaricomycetes</taxon>
        <taxon>Auriculariales</taxon>
        <taxon>Auriculariaceae</taxon>
        <taxon>Auricularia</taxon>
    </lineage>
</organism>
<feature type="region of interest" description="Disordered" evidence="7">
    <location>
        <begin position="605"/>
        <end position="781"/>
    </location>
</feature>
<dbReference type="FunCoup" id="J0WVC8">
    <property type="interactions" value="15"/>
</dbReference>
<dbReference type="InParanoid" id="J0WVC8"/>
<sequence length="781" mass="84778">MVLASLAAWSRALAVLFLTLPVAHVAAHEDKLFTSSVTYCAEPRALLIQQFNVQYVRANNSIIFDIQAASVEDNLNVNGNLMLTVYGMNSLNVSIDLCSIANGALCPLPTYNFNGSAVIPLDFYSNLFDVSQHVPTIAYIVPDIEAFAQLTLTRVEDGEVVACVQSTLSNGWSLHQPPATWATAVIAIIALLAALFQSRFQASRPVTTASSPSYATTRFIDLMQFFQHICITGLVSINYPLAYRQFVLNFAWAFGLIRISSIQHAIDNLRHHTGGKLPDGSLDAVDYTNRKLSPYNIPAGAGSVNLAVPAVVTRQQENALPPGIPTFVNSLGISNQNAFLTLFFTLLLCICAAIAFFGIIYGCLLLVERLRKERTPEWVVRFRGDFPQVLKAHAVLLAFFCLLPVMTLAFFQWSFKDSWFAVLVSVLVFLAVLVGAVYPLGRTFMASRRVGADALQSQPELAFALPLFAQFRAPRWSFMDTTIVSFFVKALVLVCGRPHGLFQVIFLLVLEALALLALCFVRPHKSRGGDAFAIFLAVVRLVTVALLIPFAQHLNIKPIPRAALGMGSAVVSSATVVVLFFSILINALWGTFRVPNPLRAWRERRVQTPRSSGSATAAGDADNDSWAQGKPWSPTASAKAYMSDLPPRPGPPELESRFATPARDFGPRASGYTVSSLPSDILWPPSSPGHPPPSSPSSYGRPLSGTAGYGFASAPPTPSASSSAFHSPPTPSAASSAFHSAATHPRLDSVSEHSGDLDGIREHRRSSDTSVSSRTERERQR</sequence>
<dbReference type="PANTHER" id="PTHR31145">
    <property type="entry name" value="INTEGRAL MEMBRANE PROTEIN (AFU_ORTHOLOGUE AFUA_7G01610)"/>
    <property type="match status" value="1"/>
</dbReference>
<dbReference type="GO" id="GO:0055085">
    <property type="term" value="P:transmembrane transport"/>
    <property type="evidence" value="ECO:0007669"/>
    <property type="project" value="TreeGrafter"/>
</dbReference>
<feature type="transmembrane region" description="Helical" evidence="8">
    <location>
        <begin position="338"/>
        <end position="367"/>
    </location>
</feature>
<evidence type="ECO:0000256" key="1">
    <source>
        <dbReference type="ARBA" id="ARBA00004141"/>
    </source>
</evidence>
<gene>
    <name evidence="11" type="ORF">AURDEDRAFT_92123</name>
</gene>
<evidence type="ECO:0000256" key="4">
    <source>
        <dbReference type="ARBA" id="ARBA00022729"/>
    </source>
</evidence>
<feature type="transmembrane region" description="Helical" evidence="8">
    <location>
        <begin position="179"/>
        <end position="196"/>
    </location>
</feature>
<feature type="transmembrane region" description="Helical" evidence="8">
    <location>
        <begin position="388"/>
        <end position="413"/>
    </location>
</feature>
<reference evidence="12" key="1">
    <citation type="journal article" date="2012" name="Science">
        <title>The Paleozoic origin of enzymatic lignin decomposition reconstructed from 31 fungal genomes.</title>
        <authorList>
            <person name="Floudas D."/>
            <person name="Binder M."/>
            <person name="Riley R."/>
            <person name="Barry K."/>
            <person name="Blanchette R.A."/>
            <person name="Henrissat B."/>
            <person name="Martinez A.T."/>
            <person name="Otillar R."/>
            <person name="Spatafora J.W."/>
            <person name="Yadav J.S."/>
            <person name="Aerts A."/>
            <person name="Benoit I."/>
            <person name="Boyd A."/>
            <person name="Carlson A."/>
            <person name="Copeland A."/>
            <person name="Coutinho P.M."/>
            <person name="de Vries R.P."/>
            <person name="Ferreira P."/>
            <person name="Findley K."/>
            <person name="Foster B."/>
            <person name="Gaskell J."/>
            <person name="Glotzer D."/>
            <person name="Gorecki P."/>
            <person name="Heitman J."/>
            <person name="Hesse C."/>
            <person name="Hori C."/>
            <person name="Igarashi K."/>
            <person name="Jurgens J.A."/>
            <person name="Kallen N."/>
            <person name="Kersten P."/>
            <person name="Kohler A."/>
            <person name="Kuees U."/>
            <person name="Kumar T.K.A."/>
            <person name="Kuo A."/>
            <person name="LaButti K."/>
            <person name="Larrondo L.F."/>
            <person name="Lindquist E."/>
            <person name="Ling A."/>
            <person name="Lombard V."/>
            <person name="Lucas S."/>
            <person name="Lundell T."/>
            <person name="Martin R."/>
            <person name="McLaughlin D.J."/>
            <person name="Morgenstern I."/>
            <person name="Morin E."/>
            <person name="Murat C."/>
            <person name="Nagy L.G."/>
            <person name="Nolan M."/>
            <person name="Ohm R.A."/>
            <person name="Patyshakuliyeva A."/>
            <person name="Rokas A."/>
            <person name="Ruiz-Duenas F.J."/>
            <person name="Sabat G."/>
            <person name="Salamov A."/>
            <person name="Samejima M."/>
            <person name="Schmutz J."/>
            <person name="Slot J.C."/>
            <person name="St John F."/>
            <person name="Stenlid J."/>
            <person name="Sun H."/>
            <person name="Sun S."/>
            <person name="Syed K."/>
            <person name="Tsang A."/>
            <person name="Wiebenga A."/>
            <person name="Young D."/>
            <person name="Pisabarro A."/>
            <person name="Eastwood D.C."/>
            <person name="Martin F."/>
            <person name="Cullen D."/>
            <person name="Grigoriev I.V."/>
            <person name="Hibbett D.S."/>
        </authorList>
    </citation>
    <scope>NUCLEOTIDE SEQUENCE [LARGE SCALE GENOMIC DNA]</scope>
    <source>
        <strain evidence="12">TFB10046</strain>
    </source>
</reference>
<dbReference type="Pfam" id="PF14558">
    <property type="entry name" value="TRP_N"/>
    <property type="match status" value="1"/>
</dbReference>
<evidence type="ECO:0000256" key="5">
    <source>
        <dbReference type="ARBA" id="ARBA00022989"/>
    </source>
</evidence>
<evidence type="ECO:0000256" key="3">
    <source>
        <dbReference type="ARBA" id="ARBA00022692"/>
    </source>
</evidence>
<dbReference type="GO" id="GO:0009272">
    <property type="term" value="P:fungal-type cell wall biogenesis"/>
    <property type="evidence" value="ECO:0007669"/>
    <property type="project" value="TreeGrafter"/>
</dbReference>
<dbReference type="PANTHER" id="PTHR31145:SF2">
    <property type="entry name" value="FLAVIN CARRIER PROTEIN 2"/>
    <property type="match status" value="1"/>
</dbReference>
<keyword evidence="4 9" id="KW-0732">Signal</keyword>
<feature type="domain" description="ML-like" evidence="10">
    <location>
        <begin position="30"/>
        <end position="175"/>
    </location>
</feature>
<dbReference type="EMBL" id="JH687832">
    <property type="protein sequence ID" value="EJD37992.1"/>
    <property type="molecule type" value="Genomic_DNA"/>
</dbReference>
<keyword evidence="12" id="KW-1185">Reference proteome</keyword>
<feature type="transmembrane region" description="Helical" evidence="8">
    <location>
        <begin position="532"/>
        <end position="551"/>
    </location>
</feature>
<dbReference type="AlphaFoldDB" id="J0WVC8"/>
<feature type="compositionally biased region" description="Pro residues" evidence="7">
    <location>
        <begin position="685"/>
        <end position="695"/>
    </location>
</feature>
<evidence type="ECO:0000256" key="2">
    <source>
        <dbReference type="ARBA" id="ARBA00010642"/>
    </source>
</evidence>
<dbReference type="KEGG" id="adl:AURDEDRAFT_92123"/>
<feature type="transmembrane region" description="Helical" evidence="8">
    <location>
        <begin position="419"/>
        <end position="440"/>
    </location>
</feature>
<evidence type="ECO:0000256" key="8">
    <source>
        <dbReference type="SAM" id="Phobius"/>
    </source>
</evidence>
<proteinExistence type="inferred from homology"/>
<feature type="signal peptide" evidence="9">
    <location>
        <begin position="1"/>
        <end position="27"/>
    </location>
</feature>
<keyword evidence="5 8" id="KW-1133">Transmembrane helix</keyword>
<feature type="compositionally biased region" description="Basic and acidic residues" evidence="7">
    <location>
        <begin position="745"/>
        <end position="767"/>
    </location>
</feature>
<dbReference type="InterPro" id="IPR040241">
    <property type="entry name" value="TRP_Flc/Pkd2-like"/>
</dbReference>
<dbReference type="GO" id="GO:0016020">
    <property type="term" value="C:membrane"/>
    <property type="evidence" value="ECO:0007669"/>
    <property type="project" value="UniProtKB-SubCell"/>
</dbReference>
<keyword evidence="6 8" id="KW-0472">Membrane</keyword>
<dbReference type="Pfam" id="PF06011">
    <property type="entry name" value="TRP"/>
    <property type="match status" value="1"/>
</dbReference>
<dbReference type="OrthoDB" id="2115177at2759"/>
<comment type="similarity">
    <text evidence="2">Belongs to the transient receptor potential (TRP) ion channel family.</text>
</comment>
<evidence type="ECO:0000313" key="11">
    <source>
        <dbReference type="EMBL" id="EJD37992.1"/>
    </source>
</evidence>
<name>J0WVC8_AURST</name>
<evidence type="ECO:0000259" key="10">
    <source>
        <dbReference type="SMART" id="SM01320"/>
    </source>
</evidence>
<feature type="chain" id="PRO_5003740777" evidence="9">
    <location>
        <begin position="28"/>
        <end position="781"/>
    </location>
</feature>
<feature type="transmembrane region" description="Helical" evidence="8">
    <location>
        <begin position="500"/>
        <end position="520"/>
    </location>
</feature>
<dbReference type="SMART" id="SM01320">
    <property type="entry name" value="TRP_N"/>
    <property type="match status" value="1"/>
</dbReference>
<keyword evidence="3 8" id="KW-0812">Transmembrane</keyword>
<evidence type="ECO:0000256" key="6">
    <source>
        <dbReference type="ARBA" id="ARBA00023136"/>
    </source>
</evidence>
<accession>J0WVC8</accession>
<dbReference type="InterPro" id="IPR032800">
    <property type="entry name" value="TRP_N"/>
</dbReference>